<dbReference type="InterPro" id="IPR047139">
    <property type="entry name" value="ANKZ1/VMS1"/>
</dbReference>
<feature type="active site" evidence="10">
    <location>
        <position position="246"/>
    </location>
</feature>
<keyword evidence="6 10" id="KW-0255">Endonuclease</keyword>
<comment type="similarity">
    <text evidence="2 10">Belongs to the ANKZF1/VMS1 family.</text>
</comment>
<comment type="domain">
    <text evidence="10">The VLRF1 domain mediates binding to the 60S ribosomal subunit.</text>
</comment>
<gene>
    <name evidence="13" type="ORF">COHA_006946</name>
</gene>
<feature type="compositionally biased region" description="Acidic residues" evidence="11">
    <location>
        <begin position="125"/>
        <end position="134"/>
    </location>
</feature>
<name>A0AAD5DMT6_9CHLO</name>
<sequence>MSVALSTLFELPLDQFGTAAGSTQEHELTAAALQQLDLGAGDAGADATPAAPPAPSGPTCIACGIGVGGAPGFASAEEQRRHFSLDWHRYNVKRRAAGQRPVSEAAFEALVEDEQAEVGSISGSESEDSEDEDERGSRSAAAGPQFAFSGADGRRFACWRPLVAPDRDRAAGPPPTAEQCLAALRTLRERGGRWAVIMLRGGHFAGAVFNVDPARVANPRQADKFEALAHKSSHRYVVRAGQGGKQSAKDASGKYARSAGSRLRRYNEAALQRDVAEALAGWQELLAGCDLVFVHAPSSNWQQLFGGEQPLLDRADPRIRRVPFTTRRPTFSETKRVMRILVTLYQLPEAPEVPASTAAQQGAAGGAAVGADATAAQQQQQQQQPAAAEQDAEAAEAAAAAAAAAEAAEEEARRKKAEKRARQKAKQKEQRQAEAAANRAAAEEAARQAADDEIGRAAAAVAAMSGGLTAKPAPVSGGASGQASAPPRLSAKPRANEGADVRRARMAAAAEARMKALQEAARQQQLH</sequence>
<evidence type="ECO:0000256" key="11">
    <source>
        <dbReference type="SAM" id="MobiDB-lite"/>
    </source>
</evidence>
<reference evidence="13" key="1">
    <citation type="submission" date="2020-11" db="EMBL/GenBank/DDBJ databases">
        <title>Chlorella ohadii genome sequencing and assembly.</title>
        <authorList>
            <person name="Murik O."/>
            <person name="Treves H."/>
            <person name="Kedem I."/>
            <person name="Shotland Y."/>
            <person name="Kaplan A."/>
        </authorList>
    </citation>
    <scope>NUCLEOTIDE SEQUENCE</scope>
    <source>
        <strain evidence="13">1</strain>
    </source>
</reference>
<dbReference type="Proteomes" id="UP001205105">
    <property type="component" value="Unassembled WGS sequence"/>
</dbReference>
<feature type="domain" description="VLRF1" evidence="12">
    <location>
        <begin position="190"/>
        <end position="344"/>
    </location>
</feature>
<keyword evidence="9" id="KW-0175">Coiled coil</keyword>
<evidence type="ECO:0000256" key="7">
    <source>
        <dbReference type="ARBA" id="ARBA00022801"/>
    </source>
</evidence>
<protein>
    <recommendedName>
        <fullName evidence="12">VLRF1 domain-containing protein</fullName>
    </recommendedName>
</protein>
<keyword evidence="3 10" id="KW-0963">Cytoplasm</keyword>
<feature type="region of interest" description="Disordered" evidence="11">
    <location>
        <begin position="113"/>
        <end position="146"/>
    </location>
</feature>
<dbReference type="Pfam" id="PF18826">
    <property type="entry name" value="bVLRF1"/>
    <property type="match status" value="1"/>
</dbReference>
<evidence type="ECO:0000256" key="8">
    <source>
        <dbReference type="ARBA" id="ARBA00023043"/>
    </source>
</evidence>
<organism evidence="13 14">
    <name type="scientific">Chlorella ohadii</name>
    <dbReference type="NCBI Taxonomy" id="2649997"/>
    <lineage>
        <taxon>Eukaryota</taxon>
        <taxon>Viridiplantae</taxon>
        <taxon>Chlorophyta</taxon>
        <taxon>core chlorophytes</taxon>
        <taxon>Trebouxiophyceae</taxon>
        <taxon>Chlorellales</taxon>
        <taxon>Chlorellaceae</taxon>
        <taxon>Chlorella clade</taxon>
        <taxon>Chlorella</taxon>
    </lineage>
</organism>
<evidence type="ECO:0000256" key="1">
    <source>
        <dbReference type="ARBA" id="ARBA00004496"/>
    </source>
</evidence>
<feature type="region of interest" description="Disordered" evidence="11">
    <location>
        <begin position="468"/>
        <end position="507"/>
    </location>
</feature>
<dbReference type="GO" id="GO:0005737">
    <property type="term" value="C:cytoplasm"/>
    <property type="evidence" value="ECO:0007669"/>
    <property type="project" value="UniProtKB-SubCell"/>
</dbReference>
<dbReference type="GO" id="GO:0004519">
    <property type="term" value="F:endonuclease activity"/>
    <property type="evidence" value="ECO:0007669"/>
    <property type="project" value="UniProtKB-KW"/>
</dbReference>
<accession>A0AAD5DMT6</accession>
<feature type="region of interest" description="Disordered" evidence="11">
    <location>
        <begin position="370"/>
        <end position="449"/>
    </location>
</feature>
<evidence type="ECO:0000256" key="4">
    <source>
        <dbReference type="ARBA" id="ARBA00022722"/>
    </source>
</evidence>
<dbReference type="PANTHER" id="PTHR16036">
    <property type="entry name" value="ANKYRIN REPEAT AND ZINC FINGER DOMAIN-CONTAINING PROTEIN 1"/>
    <property type="match status" value="1"/>
</dbReference>
<keyword evidence="7 10" id="KW-0378">Hydrolase</keyword>
<dbReference type="PROSITE" id="PS52044">
    <property type="entry name" value="VLRF1"/>
    <property type="match status" value="1"/>
</dbReference>
<evidence type="ECO:0000256" key="9">
    <source>
        <dbReference type="ARBA" id="ARBA00023054"/>
    </source>
</evidence>
<keyword evidence="14" id="KW-1185">Reference proteome</keyword>
<keyword evidence="8" id="KW-0040">ANK repeat</keyword>
<dbReference type="PANTHER" id="PTHR16036:SF2">
    <property type="entry name" value="TRNA ENDONUCLEASE ANKZF1"/>
    <property type="match status" value="1"/>
</dbReference>
<dbReference type="GO" id="GO:0036503">
    <property type="term" value="P:ERAD pathway"/>
    <property type="evidence" value="ECO:0007669"/>
    <property type="project" value="TreeGrafter"/>
</dbReference>
<evidence type="ECO:0000256" key="6">
    <source>
        <dbReference type="ARBA" id="ARBA00022759"/>
    </source>
</evidence>
<dbReference type="AlphaFoldDB" id="A0AAD5DMT6"/>
<keyword evidence="5" id="KW-0677">Repeat</keyword>
<evidence type="ECO:0000256" key="5">
    <source>
        <dbReference type="ARBA" id="ARBA00022737"/>
    </source>
</evidence>
<evidence type="ECO:0000313" key="14">
    <source>
        <dbReference type="Proteomes" id="UP001205105"/>
    </source>
</evidence>
<evidence type="ECO:0000256" key="10">
    <source>
        <dbReference type="PROSITE-ProRule" id="PRU01389"/>
    </source>
</evidence>
<feature type="compositionally biased region" description="Basic residues" evidence="11">
    <location>
        <begin position="414"/>
        <end position="425"/>
    </location>
</feature>
<feature type="compositionally biased region" description="Basic and acidic residues" evidence="11">
    <location>
        <begin position="494"/>
        <end position="503"/>
    </location>
</feature>
<keyword evidence="4 10" id="KW-0540">Nuclease</keyword>
<proteinExistence type="inferred from homology"/>
<evidence type="ECO:0000256" key="3">
    <source>
        <dbReference type="ARBA" id="ARBA00022490"/>
    </source>
</evidence>
<evidence type="ECO:0000313" key="13">
    <source>
        <dbReference type="EMBL" id="KAI7839248.1"/>
    </source>
</evidence>
<evidence type="ECO:0000259" key="12">
    <source>
        <dbReference type="PROSITE" id="PS52044"/>
    </source>
</evidence>
<feature type="compositionally biased region" description="Low complexity" evidence="11">
    <location>
        <begin position="370"/>
        <end position="406"/>
    </location>
</feature>
<comment type="caution">
    <text evidence="13">The sequence shown here is derived from an EMBL/GenBank/DDBJ whole genome shotgun (WGS) entry which is preliminary data.</text>
</comment>
<dbReference type="InterPro" id="IPR041175">
    <property type="entry name" value="VLRF1/Vms1"/>
</dbReference>
<dbReference type="EMBL" id="JADXDR010000104">
    <property type="protein sequence ID" value="KAI7839248.1"/>
    <property type="molecule type" value="Genomic_DNA"/>
</dbReference>
<dbReference type="GO" id="GO:0016787">
    <property type="term" value="F:hydrolase activity"/>
    <property type="evidence" value="ECO:0007669"/>
    <property type="project" value="UniProtKB-KW"/>
</dbReference>
<evidence type="ECO:0000256" key="2">
    <source>
        <dbReference type="ARBA" id="ARBA00009262"/>
    </source>
</evidence>
<comment type="subcellular location">
    <subcellularLocation>
        <location evidence="1">Cytoplasm</location>
    </subcellularLocation>
</comment>